<dbReference type="STRING" id="1283841.A0A084QRZ9"/>
<dbReference type="InParanoid" id="A0A084QRZ9"/>
<sequence>MHQRSETPFGYILQWRLYLATVARSAITRRQARWSLDGREITYLGITLDIAKHIPQLIVCEYRRAYDLLHKTLLFGAAAEIGGTVEAHQVYDDLDAEDDNIRFMPPAVAELVLTFLAMVQPLRLVFLQETRPGKLLSPHLFSTLDGAVWPDEKLSRCLSQACARAEVPSFKVAWWRQVAASITKEKFTARERANFQLQDVDVDGLEGIEDEELMIDLAKASNHSYRTFNHAYAGSTTLAIDTVLHRAHRASESWRALFQ</sequence>
<dbReference type="OrthoDB" id="5075206at2759"/>
<dbReference type="HOGENOM" id="CLU_1075891_0_0_1"/>
<accession>A0A084QRZ9</accession>
<dbReference type="EMBL" id="KL660398">
    <property type="protein sequence ID" value="KFA66734.1"/>
    <property type="molecule type" value="Genomic_DNA"/>
</dbReference>
<reference evidence="1 2" key="1">
    <citation type="journal article" date="2014" name="BMC Genomics">
        <title>Comparative genome sequencing reveals chemotype-specific gene clusters in the toxigenic black mold Stachybotrys.</title>
        <authorList>
            <person name="Semeiks J."/>
            <person name="Borek D."/>
            <person name="Otwinowski Z."/>
            <person name="Grishin N.V."/>
        </authorList>
    </citation>
    <scope>NUCLEOTIDE SEQUENCE [LARGE SCALE GENOMIC DNA]</scope>
    <source>
        <strain evidence="1 2">IBT 40285</strain>
    </source>
</reference>
<evidence type="ECO:0000313" key="2">
    <source>
        <dbReference type="Proteomes" id="UP000028524"/>
    </source>
</evidence>
<keyword evidence="2" id="KW-1185">Reference proteome</keyword>
<name>A0A084QRZ9_STAC4</name>
<evidence type="ECO:0000313" key="1">
    <source>
        <dbReference type="EMBL" id="KFA66734.1"/>
    </source>
</evidence>
<organism evidence="1 2">
    <name type="scientific">Stachybotrys chlorohalonatus (strain IBT 40285)</name>
    <dbReference type="NCBI Taxonomy" id="1283841"/>
    <lineage>
        <taxon>Eukaryota</taxon>
        <taxon>Fungi</taxon>
        <taxon>Dikarya</taxon>
        <taxon>Ascomycota</taxon>
        <taxon>Pezizomycotina</taxon>
        <taxon>Sordariomycetes</taxon>
        <taxon>Hypocreomycetidae</taxon>
        <taxon>Hypocreales</taxon>
        <taxon>Stachybotryaceae</taxon>
        <taxon>Stachybotrys</taxon>
    </lineage>
</organism>
<feature type="non-terminal residue" evidence="1">
    <location>
        <position position="259"/>
    </location>
</feature>
<dbReference type="Proteomes" id="UP000028524">
    <property type="component" value="Unassembled WGS sequence"/>
</dbReference>
<dbReference type="AlphaFoldDB" id="A0A084QRZ9"/>
<gene>
    <name evidence="1" type="ORF">S40285_09771</name>
</gene>
<protein>
    <submittedName>
        <fullName evidence="1">Uncharacterized protein</fullName>
    </submittedName>
</protein>
<proteinExistence type="predicted"/>